<feature type="compositionally biased region" description="Gly residues" evidence="1">
    <location>
        <begin position="95"/>
        <end position="104"/>
    </location>
</feature>
<keyword evidence="2" id="KW-0732">Signal</keyword>
<comment type="caution">
    <text evidence="3">The sequence shown here is derived from an EMBL/GenBank/DDBJ whole genome shotgun (WGS) entry which is preliminary data.</text>
</comment>
<gene>
    <name evidence="3" type="ORF">DI598_05440</name>
</gene>
<organism evidence="3 4">
    <name type="scientific">Pseudopedobacter saltans</name>
    <dbReference type="NCBI Taxonomy" id="151895"/>
    <lineage>
        <taxon>Bacteria</taxon>
        <taxon>Pseudomonadati</taxon>
        <taxon>Bacteroidota</taxon>
        <taxon>Sphingobacteriia</taxon>
        <taxon>Sphingobacteriales</taxon>
        <taxon>Sphingobacteriaceae</taxon>
        <taxon>Pseudopedobacter</taxon>
    </lineage>
</organism>
<evidence type="ECO:0000313" key="4">
    <source>
        <dbReference type="Proteomes" id="UP000249645"/>
    </source>
</evidence>
<feature type="region of interest" description="Disordered" evidence="1">
    <location>
        <begin position="81"/>
        <end position="104"/>
    </location>
</feature>
<protein>
    <submittedName>
        <fullName evidence="3">Uncharacterized protein</fullName>
    </submittedName>
</protein>
<evidence type="ECO:0000256" key="1">
    <source>
        <dbReference type="SAM" id="MobiDB-lite"/>
    </source>
</evidence>
<sequence length="104" mass="11238">MKKALFAALMLTSLGLSQVNANVTKTASERIELKANVSTVSGLFYYNVVTYCKQREGRSIVTYKITTTYMFCFPVCVQKTKVSSRPCSDNDDDGNTGGGTGGMG</sequence>
<reference evidence="3 4" key="1">
    <citation type="submission" date="2017-11" db="EMBL/GenBank/DDBJ databases">
        <title>Infants hospitalized years apart are colonized by the same room-sourced microbial strains.</title>
        <authorList>
            <person name="Brooks B."/>
            <person name="Olm M.R."/>
            <person name="Firek B.A."/>
            <person name="Baker R."/>
            <person name="Thomas B.C."/>
            <person name="Morowitz M.J."/>
            <person name="Banfield J.F."/>
        </authorList>
    </citation>
    <scope>NUCLEOTIDE SEQUENCE [LARGE SCALE GENOMIC DNA]</scope>
    <source>
        <strain evidence="3">S2_009_000_R2_76</strain>
    </source>
</reference>
<dbReference type="EMBL" id="QFOI01000065">
    <property type="protein sequence ID" value="PZP50495.1"/>
    <property type="molecule type" value="Genomic_DNA"/>
</dbReference>
<proteinExistence type="predicted"/>
<feature type="chain" id="PRO_5016125300" evidence="2">
    <location>
        <begin position="22"/>
        <end position="104"/>
    </location>
</feature>
<accession>A0A2W5F2Y0</accession>
<name>A0A2W5F2Y0_9SPHI</name>
<dbReference type="Proteomes" id="UP000249645">
    <property type="component" value="Unassembled WGS sequence"/>
</dbReference>
<feature type="signal peptide" evidence="2">
    <location>
        <begin position="1"/>
        <end position="21"/>
    </location>
</feature>
<dbReference type="AlphaFoldDB" id="A0A2W5F2Y0"/>
<evidence type="ECO:0000256" key="2">
    <source>
        <dbReference type="SAM" id="SignalP"/>
    </source>
</evidence>
<evidence type="ECO:0000313" key="3">
    <source>
        <dbReference type="EMBL" id="PZP50495.1"/>
    </source>
</evidence>